<accession>A0A0W0SI92</accession>
<protein>
    <submittedName>
        <fullName evidence="1">Uncharacterized protein</fullName>
    </submittedName>
</protein>
<name>A0A0W0SI92_9GAMM</name>
<dbReference type="PATRIC" id="fig|28084.5.peg.196"/>
<dbReference type="AlphaFoldDB" id="A0A0W0SI92"/>
<organism evidence="1 2">
    <name type="scientific">Legionella cherrii</name>
    <dbReference type="NCBI Taxonomy" id="28084"/>
    <lineage>
        <taxon>Bacteria</taxon>
        <taxon>Pseudomonadati</taxon>
        <taxon>Pseudomonadota</taxon>
        <taxon>Gammaproteobacteria</taxon>
        <taxon>Legionellales</taxon>
        <taxon>Legionellaceae</taxon>
        <taxon>Legionella</taxon>
    </lineage>
</organism>
<sequence length="77" mass="8932">MNKVLISIPDQIASRMRAAIPQRQRSKVIAHLIEKEIERREKALYECALAVENDHGLQNEMNDWDITVQDGLTDESW</sequence>
<gene>
    <name evidence="1" type="ORF">Lche_0184</name>
</gene>
<evidence type="ECO:0000313" key="1">
    <source>
        <dbReference type="EMBL" id="KTC82961.1"/>
    </source>
</evidence>
<proteinExistence type="predicted"/>
<dbReference type="OrthoDB" id="5772421at2"/>
<dbReference type="Proteomes" id="UP000054921">
    <property type="component" value="Unassembled WGS sequence"/>
</dbReference>
<comment type="caution">
    <text evidence="1">The sequence shown here is derived from an EMBL/GenBank/DDBJ whole genome shotgun (WGS) entry which is preliminary data.</text>
</comment>
<evidence type="ECO:0000313" key="2">
    <source>
        <dbReference type="Proteomes" id="UP000054921"/>
    </source>
</evidence>
<dbReference type="EMBL" id="LNXW01000006">
    <property type="protein sequence ID" value="KTC82961.1"/>
    <property type="molecule type" value="Genomic_DNA"/>
</dbReference>
<reference evidence="1 2" key="1">
    <citation type="submission" date="2015-11" db="EMBL/GenBank/DDBJ databases">
        <title>Genomic analysis of 38 Legionella species identifies large and diverse effector repertoires.</title>
        <authorList>
            <person name="Burstein D."/>
            <person name="Amaro F."/>
            <person name="Zusman T."/>
            <person name="Lifshitz Z."/>
            <person name="Cohen O."/>
            <person name="Gilbert J.A."/>
            <person name="Pupko T."/>
            <person name="Shuman H.A."/>
            <person name="Segal G."/>
        </authorList>
    </citation>
    <scope>NUCLEOTIDE SEQUENCE [LARGE SCALE GENOMIC DNA]</scope>
    <source>
        <strain evidence="1 2">ORW</strain>
    </source>
</reference>